<evidence type="ECO:0000313" key="2">
    <source>
        <dbReference type="EMBL" id="ADJ23555.1"/>
    </source>
</evidence>
<dbReference type="SUPFAM" id="SSF53807">
    <property type="entry name" value="Helical backbone' metal receptor"/>
    <property type="match status" value="1"/>
</dbReference>
<dbReference type="Pfam" id="PF01497">
    <property type="entry name" value="Peripla_BP_2"/>
    <property type="match status" value="1"/>
</dbReference>
<dbReference type="KEGG" id="hdn:Hden_1752"/>
<dbReference type="STRING" id="582899.Hden_1752"/>
<protein>
    <submittedName>
        <fullName evidence="2">Periplasmic binding protein</fullName>
    </submittedName>
</protein>
<dbReference type="RefSeq" id="WP_013215714.1">
    <property type="nucleotide sequence ID" value="NC_014313.1"/>
</dbReference>
<dbReference type="HOGENOM" id="CLU_038034_13_3_5"/>
<keyword evidence="3" id="KW-1185">Reference proteome</keyword>
<reference evidence="3" key="1">
    <citation type="journal article" date="2011" name="J. Bacteriol.">
        <title>Genome sequences of eight morphologically diverse alphaproteobacteria.</title>
        <authorList>
            <consortium name="US DOE Joint Genome Institute"/>
            <person name="Brown P.J."/>
            <person name="Kysela D.T."/>
            <person name="Buechlein A."/>
            <person name="Hemmerich C."/>
            <person name="Brun Y.V."/>
        </authorList>
    </citation>
    <scope>NUCLEOTIDE SEQUENCE [LARGE SCALE GENOMIC DNA]</scope>
    <source>
        <strain evidence="3">ATCC 51888 / DSM 1869 / NCIB 11706 / TK 0415</strain>
    </source>
</reference>
<dbReference type="Proteomes" id="UP000002033">
    <property type="component" value="Chromosome"/>
</dbReference>
<dbReference type="InterPro" id="IPR050902">
    <property type="entry name" value="ABC_Transporter_SBP"/>
</dbReference>
<dbReference type="OrthoDB" id="9775594at2"/>
<dbReference type="AlphaFoldDB" id="D8JYV3"/>
<proteinExistence type="predicted"/>
<dbReference type="InterPro" id="IPR002491">
    <property type="entry name" value="ABC_transptr_periplasmic_BD"/>
</dbReference>
<dbReference type="PROSITE" id="PS50983">
    <property type="entry name" value="FE_B12_PBP"/>
    <property type="match status" value="1"/>
</dbReference>
<evidence type="ECO:0000259" key="1">
    <source>
        <dbReference type="PROSITE" id="PS50983"/>
    </source>
</evidence>
<organism evidence="2 3">
    <name type="scientific">Hyphomicrobium denitrificans (strain ATCC 51888 / DSM 1869 / NCIMB 11706 / TK 0415)</name>
    <dbReference type="NCBI Taxonomy" id="582899"/>
    <lineage>
        <taxon>Bacteria</taxon>
        <taxon>Pseudomonadati</taxon>
        <taxon>Pseudomonadota</taxon>
        <taxon>Alphaproteobacteria</taxon>
        <taxon>Hyphomicrobiales</taxon>
        <taxon>Hyphomicrobiaceae</taxon>
        <taxon>Hyphomicrobium</taxon>
    </lineage>
</organism>
<accession>D8JYV3</accession>
<dbReference type="EMBL" id="CP002083">
    <property type="protein sequence ID" value="ADJ23555.1"/>
    <property type="molecule type" value="Genomic_DNA"/>
</dbReference>
<dbReference type="PANTHER" id="PTHR30535">
    <property type="entry name" value="VITAMIN B12-BINDING PROTEIN"/>
    <property type="match status" value="1"/>
</dbReference>
<gene>
    <name evidence="2" type="ordered locus">Hden_1752</name>
</gene>
<evidence type="ECO:0000313" key="3">
    <source>
        <dbReference type="Proteomes" id="UP000002033"/>
    </source>
</evidence>
<name>D8JYV3_HYPDA</name>
<dbReference type="eggNOG" id="COG0614">
    <property type="taxonomic scope" value="Bacteria"/>
</dbReference>
<feature type="domain" description="Fe/B12 periplasmic-binding" evidence="1">
    <location>
        <begin position="50"/>
        <end position="308"/>
    </location>
</feature>
<sequence>MHLRCPGVLHLRVLWLAILLAVTTTVPSFAGRLVTDMAGRSVEVPDKITRVGTIGPVPVLNSFVFAIGEAGSIANNLPPNLGGPRWRFQYVVAPGLASRPVIQTGQGPNIEGVIEASPDVVLTMDRATIDQLARTHVPALYLSWQKPDDVKSVMHLLGELFGRHDAADAYSKYFDQTMKRVASRADGLRDDQRPRVLYANYRSLTQPHKIAEWWIAKAGGRSVTDDGRIGEAFNFSIEQILAWDPEVIIVTTENDISNVYGDARLANVSAVKTKRVFAIPMGVHVWGNRTVEQPLTVLWAAKLFHPDLFADVAIEDEVRNFYSNFFKVDLSRDDAETILTGRAGASK</sequence>
<dbReference type="Gene3D" id="1.20.58.2180">
    <property type="match status" value="1"/>
</dbReference>
<dbReference type="Gene3D" id="3.40.50.1980">
    <property type="entry name" value="Nitrogenase molybdenum iron protein domain"/>
    <property type="match status" value="2"/>
</dbReference>
<dbReference type="PANTHER" id="PTHR30535:SF34">
    <property type="entry name" value="MOLYBDATE-BINDING PROTEIN MOLA"/>
    <property type="match status" value="1"/>
</dbReference>